<keyword evidence="2 3" id="KW-0067">ATP-binding</keyword>
<keyword evidence="5" id="KW-1133">Transmembrane helix</keyword>
<feature type="compositionally biased region" description="Pro residues" evidence="4">
    <location>
        <begin position="1"/>
        <end position="10"/>
    </location>
</feature>
<reference evidence="7 8" key="1">
    <citation type="submission" date="2019-03" db="EMBL/GenBank/DDBJ databases">
        <authorList>
            <person name="Dong K."/>
        </authorList>
    </citation>
    <scope>NUCLEOTIDE SEQUENCE [LARGE SCALE GENOMIC DNA]</scope>
    <source>
        <strain evidence="8">dk512</strain>
    </source>
</reference>
<feature type="binding site" evidence="3">
    <location>
        <begin position="373"/>
        <end position="380"/>
    </location>
    <ligand>
        <name>ATP</name>
        <dbReference type="ChEBI" id="CHEBI:30616"/>
    </ligand>
</feature>
<dbReference type="Gene3D" id="3.40.50.300">
    <property type="entry name" value="P-loop containing nucleotide triphosphate hydrolases"/>
    <property type="match status" value="3"/>
</dbReference>
<dbReference type="PANTHER" id="PTHR22683:SF1">
    <property type="entry name" value="TYPE VII SECRETION SYSTEM PROTEIN ESSC"/>
    <property type="match status" value="1"/>
</dbReference>
<organism evidence="7 8">
    <name type="scientific">Microbacterium wangchenii</name>
    <dbReference type="NCBI Taxonomy" id="2541726"/>
    <lineage>
        <taxon>Bacteria</taxon>
        <taxon>Bacillati</taxon>
        <taxon>Actinomycetota</taxon>
        <taxon>Actinomycetes</taxon>
        <taxon>Micrococcales</taxon>
        <taxon>Microbacteriaceae</taxon>
        <taxon>Microbacterium</taxon>
    </lineage>
</organism>
<feature type="transmembrane region" description="Helical" evidence="5">
    <location>
        <begin position="56"/>
        <end position="75"/>
    </location>
</feature>
<dbReference type="CDD" id="cd01127">
    <property type="entry name" value="TrwB_TraG_TraD_VirD4"/>
    <property type="match status" value="1"/>
</dbReference>
<dbReference type="EMBL" id="CP038266">
    <property type="protein sequence ID" value="QBR88241.1"/>
    <property type="molecule type" value="Genomic_DNA"/>
</dbReference>
<sequence>MSAGSPPPPLHTADASTLSLPPRPGAPARPPVPWLASAVPVVGALGFWALTGSVFALWFAVLGPLIAVAGIADGVRATRRARRAAEREAAEALARVRADVERRHDAERETLRTRHPDVAGHLARPDRIWRSGSAGEGRVVVGTGDLASVTRVSTSGSHPDDLHVAQAARTLTGAPVALPLAGGCVVVGPEVAARAVLRALLLQVALAHPPGEVEIAASDGAEAEWIDALPHAARTGARRIVWARAGFPPPEADVVVLCAHPGDPLPPGRALLMTLTGPGTARVEAGADVHEVDVEAVGRAQAALIAGELTARYAAAGAGAADENRIVPLATLPAPAPAREPSRAGLPVAIGVAGGAPYSIDLVRDGPHAVVVGMTGAGKSELLVTWVTALCARYSTADVSFLLADFKGGTAFEPLATLPHVTGVITDLDAGSAGRAIDSLRAEVRHRESILARAGERDIAAVDLPRLVVVVDEFAALRDAHPDLEPLFADLAARGRALGIHLVLGTQRAAGVIRDGLLANCALRISLRVADAHDSTAVVGTPDAAALPGEPAARGLALIRRGTDTRATRVRVALAGAEDIADAARGAGPAPRATWLPELPSRVGLDDLRSAAPGIVLGLGDQPARQRQDPVLLPPDGRGLLVVGGPGAGKTTTLRTIAAQVPARVWVGSDPEHAWDALSALALEPPPPGTAVFLDDVDAVAGRLPDEYGRAAADAIERLVRDAGALGIRVFATAQRLTGIAGRIAELFPRRLVLPTPSRAEHIAAGGQAAGFVPHSPPGRGVLDGLVVQVAVAPAVDSRVPPGVALWQPPEGVSGFVTRRGVTEPLERWERTGVRVRAVDAADDPTAAEPGGRVVLVGDPDQWMARPRLLERMRSGSVLVVDAACGRDLRLLTGERDLPPYAKPQRGRAWEFAGGRPPRRVAVTPTADT</sequence>
<proteinExistence type="predicted"/>
<keyword evidence="5" id="KW-0812">Transmembrane</keyword>
<feature type="region of interest" description="Disordered" evidence="4">
    <location>
        <begin position="910"/>
        <end position="929"/>
    </location>
</feature>
<protein>
    <submittedName>
        <fullName evidence="7">Cell division protein FtsK</fullName>
    </submittedName>
</protein>
<dbReference type="InterPro" id="IPR003593">
    <property type="entry name" value="AAA+_ATPase"/>
</dbReference>
<dbReference type="SUPFAM" id="SSF52540">
    <property type="entry name" value="P-loop containing nucleoside triphosphate hydrolases"/>
    <property type="match status" value="2"/>
</dbReference>
<accession>A0ABX5SQ18</accession>
<keyword evidence="1 3" id="KW-0547">Nucleotide-binding</keyword>
<gene>
    <name evidence="7" type="ORF">E4K62_05755</name>
</gene>
<evidence type="ECO:0000259" key="6">
    <source>
        <dbReference type="PROSITE" id="PS50901"/>
    </source>
</evidence>
<keyword evidence="5" id="KW-0472">Membrane</keyword>
<evidence type="ECO:0000256" key="3">
    <source>
        <dbReference type="PROSITE-ProRule" id="PRU00289"/>
    </source>
</evidence>
<dbReference type="Pfam" id="PF01580">
    <property type="entry name" value="FtsK_SpoIIIE"/>
    <property type="match status" value="2"/>
</dbReference>
<evidence type="ECO:0000256" key="1">
    <source>
        <dbReference type="ARBA" id="ARBA00022741"/>
    </source>
</evidence>
<feature type="region of interest" description="Disordered" evidence="4">
    <location>
        <begin position="1"/>
        <end position="25"/>
    </location>
</feature>
<dbReference type="Proteomes" id="UP000295748">
    <property type="component" value="Chromosome"/>
</dbReference>
<keyword evidence="7" id="KW-0132">Cell division</keyword>
<keyword evidence="8" id="KW-1185">Reference proteome</keyword>
<evidence type="ECO:0000256" key="4">
    <source>
        <dbReference type="SAM" id="MobiDB-lite"/>
    </source>
</evidence>
<dbReference type="InterPro" id="IPR002543">
    <property type="entry name" value="FtsK_dom"/>
</dbReference>
<evidence type="ECO:0000313" key="7">
    <source>
        <dbReference type="EMBL" id="QBR88241.1"/>
    </source>
</evidence>
<feature type="domain" description="FtsK" evidence="6">
    <location>
        <begin position="355"/>
        <end position="536"/>
    </location>
</feature>
<dbReference type="CDD" id="cd01120">
    <property type="entry name" value="RecA-like_superfamily"/>
    <property type="match status" value="1"/>
</dbReference>
<dbReference type="InterPro" id="IPR027417">
    <property type="entry name" value="P-loop_NTPase"/>
</dbReference>
<name>A0ABX5SQ18_9MICO</name>
<dbReference type="PROSITE" id="PS50901">
    <property type="entry name" value="FTSK"/>
    <property type="match status" value="1"/>
</dbReference>
<evidence type="ECO:0000256" key="2">
    <source>
        <dbReference type="ARBA" id="ARBA00022840"/>
    </source>
</evidence>
<dbReference type="PANTHER" id="PTHR22683">
    <property type="entry name" value="SPORULATION PROTEIN RELATED"/>
    <property type="match status" value="1"/>
</dbReference>
<dbReference type="GO" id="GO:0051301">
    <property type="term" value="P:cell division"/>
    <property type="evidence" value="ECO:0007669"/>
    <property type="project" value="UniProtKB-KW"/>
</dbReference>
<dbReference type="SMART" id="SM00382">
    <property type="entry name" value="AAA"/>
    <property type="match status" value="2"/>
</dbReference>
<evidence type="ECO:0000313" key="8">
    <source>
        <dbReference type="Proteomes" id="UP000295748"/>
    </source>
</evidence>
<keyword evidence="7" id="KW-0131">Cell cycle</keyword>
<evidence type="ECO:0000256" key="5">
    <source>
        <dbReference type="SAM" id="Phobius"/>
    </source>
</evidence>
<dbReference type="RefSeq" id="WP_135064729.1">
    <property type="nucleotide sequence ID" value="NZ_CP038266.1"/>
</dbReference>
<dbReference type="InterPro" id="IPR050206">
    <property type="entry name" value="FtsK/SpoIIIE/SftA"/>
</dbReference>